<organism evidence="6 7">
    <name type="scientific">Pieris brassicae</name>
    <name type="common">White butterfly</name>
    <name type="synonym">Large white butterfly</name>
    <dbReference type="NCBI Taxonomy" id="7116"/>
    <lineage>
        <taxon>Eukaryota</taxon>
        <taxon>Metazoa</taxon>
        <taxon>Ecdysozoa</taxon>
        <taxon>Arthropoda</taxon>
        <taxon>Hexapoda</taxon>
        <taxon>Insecta</taxon>
        <taxon>Pterygota</taxon>
        <taxon>Neoptera</taxon>
        <taxon>Endopterygota</taxon>
        <taxon>Lepidoptera</taxon>
        <taxon>Glossata</taxon>
        <taxon>Ditrysia</taxon>
        <taxon>Papilionoidea</taxon>
        <taxon>Pieridae</taxon>
        <taxon>Pierinae</taxon>
        <taxon>Pieris</taxon>
    </lineage>
</organism>
<keyword evidence="2" id="KW-0964">Secreted</keyword>
<dbReference type="PANTHER" id="PTHR46698">
    <property type="entry name" value="CROSSVEINLESS 2"/>
    <property type="match status" value="1"/>
</dbReference>
<protein>
    <recommendedName>
        <fullName evidence="5">VWFC domain-containing protein</fullName>
    </recommendedName>
</protein>
<evidence type="ECO:0000256" key="4">
    <source>
        <dbReference type="SAM" id="MobiDB-lite"/>
    </source>
</evidence>
<comment type="caution">
    <text evidence="6">The sequence shown here is derived from an EMBL/GenBank/DDBJ whole genome shotgun (WGS) entry which is preliminary data.</text>
</comment>
<feature type="region of interest" description="Disordered" evidence="4">
    <location>
        <begin position="909"/>
        <end position="945"/>
    </location>
</feature>
<name>A0A9P0SL68_PIEBR</name>
<gene>
    <name evidence="6" type="ORF">PIBRA_LOCUS640</name>
</gene>
<dbReference type="Proteomes" id="UP001152562">
    <property type="component" value="Unassembled WGS sequence"/>
</dbReference>
<evidence type="ECO:0000313" key="6">
    <source>
        <dbReference type="EMBL" id="CAH3878426.1"/>
    </source>
</evidence>
<keyword evidence="3" id="KW-0732">Signal</keyword>
<comment type="subcellular location">
    <subcellularLocation>
        <location evidence="1">Secreted</location>
    </subcellularLocation>
</comment>
<dbReference type="GO" id="GO:0005576">
    <property type="term" value="C:extracellular region"/>
    <property type="evidence" value="ECO:0007669"/>
    <property type="project" value="UniProtKB-SubCell"/>
</dbReference>
<dbReference type="AlphaFoldDB" id="A0A9P0SL68"/>
<dbReference type="SUPFAM" id="SSF57603">
    <property type="entry name" value="FnI-like domain"/>
    <property type="match status" value="3"/>
</dbReference>
<dbReference type="EMBL" id="CALOZG010000001">
    <property type="protein sequence ID" value="CAH3878426.1"/>
    <property type="molecule type" value="Genomic_DNA"/>
</dbReference>
<accession>A0A9P0SL68</accession>
<evidence type="ECO:0000259" key="5">
    <source>
        <dbReference type="PROSITE" id="PS50184"/>
    </source>
</evidence>
<keyword evidence="7" id="KW-1185">Reference proteome</keyword>
<evidence type="ECO:0000256" key="1">
    <source>
        <dbReference type="ARBA" id="ARBA00004613"/>
    </source>
</evidence>
<dbReference type="PANTHER" id="PTHR46698:SF3">
    <property type="entry name" value="TENECTIN ISOFORM 1-RELATED"/>
    <property type="match status" value="1"/>
</dbReference>
<dbReference type="InterPro" id="IPR001007">
    <property type="entry name" value="VWF_dom"/>
</dbReference>
<dbReference type="PROSITE" id="PS50184">
    <property type="entry name" value="VWFC_2"/>
    <property type="match status" value="2"/>
</dbReference>
<evidence type="ECO:0000256" key="2">
    <source>
        <dbReference type="ARBA" id="ARBA00022525"/>
    </source>
</evidence>
<dbReference type="SMART" id="SM00214">
    <property type="entry name" value="VWC"/>
    <property type="match status" value="4"/>
</dbReference>
<proteinExistence type="predicted"/>
<feature type="domain" description="VWFC" evidence="5">
    <location>
        <begin position="62"/>
        <end position="126"/>
    </location>
</feature>
<feature type="domain" description="VWFC" evidence="5">
    <location>
        <begin position="152"/>
        <end position="214"/>
    </location>
</feature>
<feature type="region of interest" description="Disordered" evidence="4">
    <location>
        <begin position="346"/>
        <end position="382"/>
    </location>
</feature>
<feature type="compositionally biased region" description="Polar residues" evidence="4">
    <location>
        <begin position="911"/>
        <end position="923"/>
    </location>
</feature>
<dbReference type="Gene3D" id="6.20.200.20">
    <property type="match status" value="2"/>
</dbReference>
<evidence type="ECO:0000256" key="3">
    <source>
        <dbReference type="ARBA" id="ARBA00022729"/>
    </source>
</evidence>
<dbReference type="InterPro" id="IPR052424">
    <property type="entry name" value="Kielin_Chordin-BMP_Reg"/>
</dbReference>
<feature type="region of interest" description="Disordered" evidence="4">
    <location>
        <begin position="699"/>
        <end position="718"/>
    </location>
</feature>
<feature type="compositionally biased region" description="Polar residues" evidence="4">
    <location>
        <begin position="362"/>
        <end position="373"/>
    </location>
</feature>
<evidence type="ECO:0000313" key="7">
    <source>
        <dbReference type="Proteomes" id="UP001152562"/>
    </source>
</evidence>
<feature type="compositionally biased region" description="Low complexity" evidence="4">
    <location>
        <begin position="928"/>
        <end position="942"/>
    </location>
</feature>
<reference evidence="6" key="1">
    <citation type="submission" date="2022-05" db="EMBL/GenBank/DDBJ databases">
        <authorList>
            <person name="Okamura Y."/>
        </authorList>
    </citation>
    <scope>NUCLEOTIDE SEQUENCE</scope>
</reference>
<sequence length="1081" mass="118498">MKSRLWDRGSVSVGRSCGLHVMATVAPLCAFVLITLAGSSESAENIFKFNTALGHGKVELPASCLYEGRWYRVGAVVRTQATCLSCACVGGALSCRRRSCPPLPAPPPQCHALHRRDDCCPHIHCPDGVELRATDVSEEILSEFQHTTLALPACVEGGTVYAAGSAMRSNIACEQCFCLGGTRRCVRPQCLPAQPGCQPHPTSGACCPQRYYCEHSTTLPPLNRNPNDCQTNDGQWVEEGKPVVSTEGSCTQCFCLRGHIRCQHLSCAPSLQGCTPLVQAGQCCPHQYQCNHTEQGISQNILESFVNYLEQSKTEDRSFHSSKSTKRETTVKMLSTVADIISTATSDKLPTTNSNDKDPFETSLSTINGPDNTQTEEDFINDDTTITQLSTTEVTTDSSTTEQPESSVKIMINGTINCTSELSSTSFYNITSTNDTLKMHAQIQPRIPFTDETGIEAETFSANEIITERTHSQQLDNTEIFVINVTSSLRTNATFPSPAVVPFLSTTTVPTADPSMLADSHNISKKTKEDADYDYSEATLPPSLPNLKIIPFVAADAVVDEDLSAKESSYPVIEKEEKFPVYNSNNDRNIYSKRREDVYSPIQYPTFTNKNETEYIFTDQLTKDVQKPMEFTIGASFINAKEPKPENNLPVKGNTESEMPTKNLFSPPIQTEGGFIPKGPSIVDDYYALYPSTPSGPHFTTSMGQDREGKCSTNDGSRVEDGESINQACSSCICAWGELHCSPFPCNVPSGCFRQPPGSLDLCCGELICENGTKTKYTEKSQPLNSTHTIKQDVNDSKNTSLINMAEISITTTNSKIDDSDENNLLVKIQKVKQQTTPTFSSTTVRPQMLPVQMSPPETPQTQVNETKAQLDEYEDDDDADEGFSLGSVLQLLLSETYETTSTAPFKKIPSNVTPLPSKRSTNPPSPFTSATEARTTTTTTKKPSEFHQANEYSFIPSKTFNTVNRIDHLVLGETTAIRKSTPRPSTTKSITSTQKPFIKPTQRPITTKTVEITSKGHTGHTMETRPPNMVPGLIPGLPKLAGCNIYGRMYRVGRIIAELSTPCQECKCTELGVQCRQLTC</sequence>